<dbReference type="KEGG" id="dge:Dgeo_2792"/>
<dbReference type="EMBL" id="CP000358">
    <property type="protein sequence ID" value="ABF44224.1"/>
    <property type="molecule type" value="Genomic_DNA"/>
</dbReference>
<sequence length="294" mass="32338">MAQALTSLSFKGTISTEVLTDTSALIVKYSRGINNICEVALPTLKSIRCLSVMDNRNLIVDSNRMGTAVIMNGSSGMLVWRSGKPARRLPLIYDWTRISDDGNSFLHSGLKTLEQRSINGILIKAIPIGLMGTISRGAQIFDYSLSNGSIYVSNLNGLYIFNDKGGTREFKTTQPLRSFKISRGLVVAVSNSFLKIISMKENSLRDKASIKISRQALLGQSTFDICGNYILTTLDGQSISLLDFSLTTKRRFVIPEKFTVASLSCTKNGAIGLVLLQKTPLTEDEVRLQVLQLR</sequence>
<geneLocation type="plasmid" evidence="1 2">
    <name>pDGEO01</name>
</geneLocation>
<dbReference type="AlphaFoldDB" id="Q1J2R0"/>
<accession>Q1J2R0</accession>
<proteinExistence type="predicted"/>
<evidence type="ECO:0000313" key="2">
    <source>
        <dbReference type="Proteomes" id="UP000002431"/>
    </source>
</evidence>
<gene>
    <name evidence="1" type="ordered locus">Dgeo_2792</name>
</gene>
<dbReference type="Proteomes" id="UP000002431">
    <property type="component" value="Plasmid pDGEO01"/>
</dbReference>
<keyword evidence="2" id="KW-1185">Reference proteome</keyword>
<dbReference type="InterPro" id="IPR011044">
    <property type="entry name" value="Quino_amine_DH_bsu"/>
</dbReference>
<evidence type="ECO:0000313" key="1">
    <source>
        <dbReference type="EMBL" id="ABF44224.1"/>
    </source>
</evidence>
<protein>
    <submittedName>
        <fullName evidence="1">Uncharacterized protein</fullName>
    </submittedName>
</protein>
<keyword evidence="1" id="KW-0614">Plasmid</keyword>
<reference evidence="1" key="1">
    <citation type="submission" date="2006-04" db="EMBL/GenBank/DDBJ databases">
        <title>Complete sequence of plasmid1 pDGEO01 of Deinococcus geothermalis DSM 11300.</title>
        <authorList>
            <consortium name="US DOE Joint Genome Institute"/>
            <person name="Copeland A."/>
            <person name="Lucas S."/>
            <person name="Lapidus A."/>
            <person name="Barry K."/>
            <person name="Detter J.C."/>
            <person name="Glavina del Rio T."/>
            <person name="Hammon N."/>
            <person name="Israni S."/>
            <person name="Dalin E."/>
            <person name="Tice H."/>
            <person name="Pitluck S."/>
            <person name="Brettin T."/>
            <person name="Bruce D."/>
            <person name="Han C."/>
            <person name="Tapia R."/>
            <person name="Saunders E."/>
            <person name="Gilna P."/>
            <person name="Schmutz J."/>
            <person name="Larimer F."/>
            <person name="Land M."/>
            <person name="Hauser L."/>
            <person name="Kyrpides N."/>
            <person name="Kim E."/>
            <person name="Daly M.J."/>
            <person name="Fredrickson J.K."/>
            <person name="Makarova K.S."/>
            <person name="Gaidamakova E.K."/>
            <person name="Zhai M."/>
            <person name="Richardson P."/>
        </authorList>
    </citation>
    <scope>NUCLEOTIDE SEQUENCE</scope>
    <source>
        <strain evidence="1">DSM 11300</strain>
        <plasmid evidence="1">pDGEO01</plasmid>
    </source>
</reference>
<dbReference type="SUPFAM" id="SSF50969">
    <property type="entry name" value="YVTN repeat-like/Quinoprotein amine dehydrogenase"/>
    <property type="match status" value="1"/>
</dbReference>
<organism evidence="1 2">
    <name type="scientific">Deinococcus geothermalis (strain DSM 11300 / CIP 105573 / AG-3a)</name>
    <dbReference type="NCBI Taxonomy" id="319795"/>
    <lineage>
        <taxon>Bacteria</taxon>
        <taxon>Thermotogati</taxon>
        <taxon>Deinococcota</taxon>
        <taxon>Deinococci</taxon>
        <taxon>Deinococcales</taxon>
        <taxon>Deinococcaceae</taxon>
        <taxon>Deinococcus</taxon>
    </lineage>
</organism>
<name>Q1J2R0_DEIGD</name>
<dbReference type="HOGENOM" id="CLU_945686_0_0_0"/>